<gene>
    <name evidence="2" type="ORF">Fot_05070</name>
</gene>
<keyword evidence="3" id="KW-1185">Reference proteome</keyword>
<proteinExistence type="predicted"/>
<dbReference type="AlphaFoldDB" id="A0ABD1WPF5"/>
<feature type="region of interest" description="Disordered" evidence="1">
    <location>
        <begin position="88"/>
        <end position="109"/>
    </location>
</feature>
<feature type="region of interest" description="Disordered" evidence="1">
    <location>
        <begin position="1"/>
        <end position="37"/>
    </location>
</feature>
<protein>
    <submittedName>
        <fullName evidence="2">Uncharacterized protein</fullName>
    </submittedName>
</protein>
<dbReference type="EMBL" id="JBFOLJ010000002">
    <property type="protein sequence ID" value="KAL2551451.1"/>
    <property type="molecule type" value="Genomic_DNA"/>
</dbReference>
<name>A0ABD1WPF5_9LAMI</name>
<organism evidence="2 3">
    <name type="scientific">Forsythia ovata</name>
    <dbReference type="NCBI Taxonomy" id="205694"/>
    <lineage>
        <taxon>Eukaryota</taxon>
        <taxon>Viridiplantae</taxon>
        <taxon>Streptophyta</taxon>
        <taxon>Embryophyta</taxon>
        <taxon>Tracheophyta</taxon>
        <taxon>Spermatophyta</taxon>
        <taxon>Magnoliopsida</taxon>
        <taxon>eudicotyledons</taxon>
        <taxon>Gunneridae</taxon>
        <taxon>Pentapetalae</taxon>
        <taxon>asterids</taxon>
        <taxon>lamiids</taxon>
        <taxon>Lamiales</taxon>
        <taxon>Oleaceae</taxon>
        <taxon>Forsythieae</taxon>
        <taxon>Forsythia</taxon>
    </lineage>
</organism>
<feature type="compositionally biased region" description="Basic residues" evidence="1">
    <location>
        <begin position="8"/>
        <end position="27"/>
    </location>
</feature>
<evidence type="ECO:0000256" key="1">
    <source>
        <dbReference type="SAM" id="MobiDB-lite"/>
    </source>
</evidence>
<reference evidence="3" key="1">
    <citation type="submission" date="2024-07" db="EMBL/GenBank/DDBJ databases">
        <title>Two chromosome-level genome assemblies of Korean endemic species Abeliophyllum distichum and Forsythia ovata (Oleaceae).</title>
        <authorList>
            <person name="Jang H."/>
        </authorList>
    </citation>
    <scope>NUCLEOTIDE SEQUENCE [LARGE SCALE GENOMIC DNA]</scope>
</reference>
<evidence type="ECO:0000313" key="2">
    <source>
        <dbReference type="EMBL" id="KAL2551451.1"/>
    </source>
</evidence>
<evidence type="ECO:0000313" key="3">
    <source>
        <dbReference type="Proteomes" id="UP001604277"/>
    </source>
</evidence>
<accession>A0ABD1WPF5</accession>
<comment type="caution">
    <text evidence="2">The sequence shown here is derived from an EMBL/GenBank/DDBJ whole genome shotgun (WGS) entry which is preliminary data.</text>
</comment>
<sequence length="109" mass="12207">MRSSRSGSKSKRNTKKRRNLSGSKRNRGLLSGTAKLVKKKVNIPVPEGQTLKAEKIISQVDERQQQYSHGLYDDSHVQRVEDSDVEFLPPLIRHPPSKSTKHAGDSSSN</sequence>
<dbReference type="Proteomes" id="UP001604277">
    <property type="component" value="Unassembled WGS sequence"/>
</dbReference>